<feature type="domain" description="Metallo-beta-lactamase" evidence="1">
    <location>
        <begin position="51"/>
        <end position="243"/>
    </location>
</feature>
<gene>
    <name evidence="2" type="ORF">NIES46_17730</name>
</gene>
<dbReference type="InterPro" id="IPR036866">
    <property type="entry name" value="RibonucZ/Hydroxyglut_hydro"/>
</dbReference>
<dbReference type="Gene3D" id="3.60.15.10">
    <property type="entry name" value="Ribonuclease Z/Hydroxyacylglutathione hydrolase-like"/>
    <property type="match status" value="1"/>
</dbReference>
<dbReference type="CDD" id="cd07715">
    <property type="entry name" value="TaR3-like_MBL-fold"/>
    <property type="match status" value="1"/>
</dbReference>
<sequence>METITPSSVLATGRDNPDFCDQNPDDFVVEFWGVRGSIPTPGKDTIRYGGNTSCLEMRIAGKRLIFDGGTGLRSLGDSLIPQMPMEAYMFFTHYHWDHIQGFPLFTPAFTPGNCFHIYGTIPPDGESMKKHFIDRVLHPNSPIPLSGLQADLRFYELKPGDTMMLDDIKIETGQLNHPNTAMGYRVTWQGRTVVYCSDTEHLPDGLDENVVELAQGADILIYDAMYTDEEYHNPKSPKVGWGHSTWQEAVKIAEAADVKRVVIFHHDPSHSDDFLDQISHEVQAVFPKAIMARERLILPVHS</sequence>
<dbReference type="GeneID" id="301682632"/>
<dbReference type="PANTHER" id="PTHR42663:SF4">
    <property type="entry name" value="SLL1036 PROTEIN"/>
    <property type="match status" value="1"/>
</dbReference>
<dbReference type="SMART" id="SM00849">
    <property type="entry name" value="Lactamase_B"/>
    <property type="match status" value="1"/>
</dbReference>
<evidence type="ECO:0000313" key="2">
    <source>
        <dbReference type="EMBL" id="GCE93721.1"/>
    </source>
</evidence>
<comment type="caution">
    <text evidence="2">The sequence shown here is derived from an EMBL/GenBank/DDBJ whole genome shotgun (WGS) entry which is preliminary data.</text>
</comment>
<keyword evidence="3" id="KW-1185">Reference proteome</keyword>
<name>A0A5M3T783_LIMPL</name>
<dbReference type="RefSeq" id="WP_152088491.1">
    <property type="nucleotide sequence ID" value="NZ_BIMW01000077.1"/>
</dbReference>
<protein>
    <recommendedName>
        <fullName evidence="1">Metallo-beta-lactamase domain-containing protein</fullName>
    </recommendedName>
</protein>
<dbReference type="Pfam" id="PF12706">
    <property type="entry name" value="Lactamase_B_2"/>
    <property type="match status" value="1"/>
</dbReference>
<accession>A0A5M3T783</accession>
<evidence type="ECO:0000313" key="3">
    <source>
        <dbReference type="Proteomes" id="UP000326169"/>
    </source>
</evidence>
<dbReference type="PANTHER" id="PTHR42663">
    <property type="entry name" value="HYDROLASE C777.06C-RELATED-RELATED"/>
    <property type="match status" value="1"/>
</dbReference>
<dbReference type="EMBL" id="BIMW01000077">
    <property type="protein sequence ID" value="GCE93721.1"/>
    <property type="molecule type" value="Genomic_DNA"/>
</dbReference>
<proteinExistence type="predicted"/>
<dbReference type="SUPFAM" id="SSF56281">
    <property type="entry name" value="Metallo-hydrolase/oxidoreductase"/>
    <property type="match status" value="1"/>
</dbReference>
<organism evidence="2 3">
    <name type="scientific">Limnospira platensis NIES-46</name>
    <dbReference type="NCBI Taxonomy" id="1236695"/>
    <lineage>
        <taxon>Bacteria</taxon>
        <taxon>Bacillati</taxon>
        <taxon>Cyanobacteriota</taxon>
        <taxon>Cyanophyceae</taxon>
        <taxon>Oscillatoriophycideae</taxon>
        <taxon>Oscillatoriales</taxon>
        <taxon>Sirenicapillariaceae</taxon>
        <taxon>Limnospira</taxon>
    </lineage>
</organism>
<evidence type="ECO:0000259" key="1">
    <source>
        <dbReference type="SMART" id="SM00849"/>
    </source>
</evidence>
<dbReference type="Proteomes" id="UP000326169">
    <property type="component" value="Unassembled WGS sequence"/>
</dbReference>
<dbReference type="InterPro" id="IPR001279">
    <property type="entry name" value="Metallo-B-lactamas"/>
</dbReference>
<reference evidence="2 3" key="1">
    <citation type="journal article" date="2019" name="J Genomics">
        <title>The Draft Genome of a Hydrogen-producing Cyanobacterium, Arthrospira platensis NIES-46.</title>
        <authorList>
            <person name="Suzuki S."/>
            <person name="Yamaguchi H."/>
            <person name="Kawachi M."/>
        </authorList>
    </citation>
    <scope>NUCLEOTIDE SEQUENCE [LARGE SCALE GENOMIC DNA]</scope>
    <source>
        <strain evidence="2 3">NIES-46</strain>
    </source>
</reference>